<proteinExistence type="predicted"/>
<dbReference type="InterPro" id="IPR045361">
    <property type="entry name" value="CIS_tube_prot_N"/>
</dbReference>
<protein>
    <recommendedName>
        <fullName evidence="2">Contractile injection system tube protein N-terminal domain-containing protein</fullName>
    </recommendedName>
</protein>
<sequence length="317" mass="31814">MERVAFLIDSSGERVDCLLNPETVQVTRLAGVRHRAAAGGQLTGSGLADDPLVFTGGGRTELVLDLLFDVDFVEAQVRPGDVRVLTRPLWMLAENSTAEHGWLRPPLVRLVWGKTWNVPGVIIAVAERFDAFTGTGSPRRSWLRLKLVRAAETADQAEAGFAEELAAASTPTAAPGSAVVAAGDGAAEPGRSGVRFDLLANDALGSPLRWRLLAEHNRVTDPLAVPAGTTLAVPPPGGPAGGSAGASALTDAVVGMARAVAGAVGAGASFVGTSIATAPAAWGATGTTTGPAPTGASPASTNPAGTSPGGTGLGGAP</sequence>
<feature type="region of interest" description="Disordered" evidence="1">
    <location>
        <begin position="286"/>
        <end position="317"/>
    </location>
</feature>
<dbReference type="EMBL" id="FSQT01000001">
    <property type="protein sequence ID" value="SIM76496.1"/>
    <property type="molecule type" value="Genomic_DNA"/>
</dbReference>
<evidence type="ECO:0000256" key="1">
    <source>
        <dbReference type="SAM" id="MobiDB-lite"/>
    </source>
</evidence>
<accession>A0A1N5VUD3</accession>
<gene>
    <name evidence="3" type="ORF">SAMN04489832_1879</name>
</gene>
<dbReference type="Proteomes" id="UP000185124">
    <property type="component" value="Unassembled WGS sequence"/>
</dbReference>
<reference evidence="4" key="1">
    <citation type="submission" date="2016-12" db="EMBL/GenBank/DDBJ databases">
        <authorList>
            <person name="Varghese N."/>
            <person name="Submissions S."/>
        </authorList>
    </citation>
    <scope>NUCLEOTIDE SEQUENCE [LARGE SCALE GENOMIC DNA]</scope>
    <source>
        <strain evidence="4">DSM 45599</strain>
    </source>
</reference>
<dbReference type="STRING" id="709881.SAMN04489832_1879"/>
<feature type="compositionally biased region" description="Gly residues" evidence="1">
    <location>
        <begin position="307"/>
        <end position="317"/>
    </location>
</feature>
<evidence type="ECO:0000313" key="4">
    <source>
        <dbReference type="Proteomes" id="UP000185124"/>
    </source>
</evidence>
<feature type="domain" description="Contractile injection system tube protein N-terminal" evidence="2">
    <location>
        <begin position="11"/>
        <end position="157"/>
    </location>
</feature>
<organism evidence="3 4">
    <name type="scientific">Micromonospora cremea</name>
    <dbReference type="NCBI Taxonomy" id="709881"/>
    <lineage>
        <taxon>Bacteria</taxon>
        <taxon>Bacillati</taxon>
        <taxon>Actinomycetota</taxon>
        <taxon>Actinomycetes</taxon>
        <taxon>Micromonosporales</taxon>
        <taxon>Micromonosporaceae</taxon>
        <taxon>Micromonospora</taxon>
    </lineage>
</organism>
<keyword evidence="4" id="KW-1185">Reference proteome</keyword>
<feature type="compositionally biased region" description="Low complexity" evidence="1">
    <location>
        <begin position="286"/>
        <end position="306"/>
    </location>
</feature>
<dbReference type="AlphaFoldDB" id="A0A1N5VUD3"/>
<dbReference type="OrthoDB" id="9815939at2"/>
<dbReference type="RefSeq" id="WP_074310499.1">
    <property type="nucleotide sequence ID" value="NZ_FSQT01000001.1"/>
</dbReference>
<name>A0A1N5VUD3_9ACTN</name>
<dbReference type="Pfam" id="PF19266">
    <property type="entry name" value="CIS_tube"/>
    <property type="match status" value="1"/>
</dbReference>
<evidence type="ECO:0000259" key="2">
    <source>
        <dbReference type="Pfam" id="PF19266"/>
    </source>
</evidence>
<evidence type="ECO:0000313" key="3">
    <source>
        <dbReference type="EMBL" id="SIM76496.1"/>
    </source>
</evidence>